<dbReference type="InterPro" id="IPR005115">
    <property type="entry name" value="Gly_transporter"/>
</dbReference>
<evidence type="ECO:0000313" key="9">
    <source>
        <dbReference type="EMBL" id="MFD2522330.1"/>
    </source>
</evidence>
<feature type="transmembrane region" description="Helical" evidence="7">
    <location>
        <begin position="143"/>
        <end position="164"/>
    </location>
</feature>
<accession>A0ABW5J9U0</accession>
<keyword evidence="3" id="KW-1003">Cell membrane</keyword>
<evidence type="ECO:0000256" key="3">
    <source>
        <dbReference type="ARBA" id="ARBA00022475"/>
    </source>
</evidence>
<feature type="transmembrane region" description="Helical" evidence="7">
    <location>
        <begin position="30"/>
        <end position="47"/>
    </location>
</feature>
<evidence type="ECO:0000256" key="2">
    <source>
        <dbReference type="ARBA" id="ARBA00008193"/>
    </source>
</evidence>
<evidence type="ECO:0000256" key="4">
    <source>
        <dbReference type="ARBA" id="ARBA00022692"/>
    </source>
</evidence>
<evidence type="ECO:0000256" key="6">
    <source>
        <dbReference type="ARBA" id="ARBA00023136"/>
    </source>
</evidence>
<dbReference type="Pfam" id="PF03458">
    <property type="entry name" value="Gly_transporter"/>
    <property type="match status" value="2"/>
</dbReference>
<gene>
    <name evidence="9" type="ORF">ACFSR2_15645</name>
</gene>
<evidence type="ECO:0000256" key="1">
    <source>
        <dbReference type="ARBA" id="ARBA00004651"/>
    </source>
</evidence>
<keyword evidence="4 7" id="KW-0812">Transmembrane</keyword>
<comment type="subcellular location">
    <subcellularLocation>
        <location evidence="1">Cell membrane</location>
        <topology evidence="1">Multi-pass membrane protein</topology>
    </subcellularLocation>
</comment>
<keyword evidence="5 7" id="KW-1133">Transmembrane helix</keyword>
<sequence length="203" mass="22103">MELYTFINFGGIIAFAASGTMAAMRKDLDIFGLIVIALVTSVGGGTIRDMLIGHFPVRWIMDSSIILLIISVAMITVVFRSRIVHLDKTLTFFDSLGLGFFALRGIQEGIAVQLNTPSCIILGTITACFGGVIRDILLNEIPALFRTGQLYATVCILGGILFFVLQKMQLSAGLIDVITILFIFGVRTLAIKKNISLPKINKM</sequence>
<comment type="similarity">
    <text evidence="2">Belongs to the UPF0126 family.</text>
</comment>
<name>A0ABW5J9U0_9BACT</name>
<feature type="transmembrane region" description="Helical" evidence="7">
    <location>
        <begin position="6"/>
        <end position="23"/>
    </location>
</feature>
<organism evidence="9 10">
    <name type="scientific">Emticicia soli</name>
    <dbReference type="NCBI Taxonomy" id="2027878"/>
    <lineage>
        <taxon>Bacteria</taxon>
        <taxon>Pseudomonadati</taxon>
        <taxon>Bacteroidota</taxon>
        <taxon>Cytophagia</taxon>
        <taxon>Cytophagales</taxon>
        <taxon>Leadbetterellaceae</taxon>
        <taxon>Emticicia</taxon>
    </lineage>
</organism>
<keyword evidence="10" id="KW-1185">Reference proteome</keyword>
<protein>
    <submittedName>
        <fullName evidence="9">Trimeric intracellular cation channel family protein</fullName>
    </submittedName>
</protein>
<dbReference type="Proteomes" id="UP001597510">
    <property type="component" value="Unassembled WGS sequence"/>
</dbReference>
<proteinExistence type="inferred from homology"/>
<feature type="transmembrane region" description="Helical" evidence="7">
    <location>
        <begin position="170"/>
        <end position="190"/>
    </location>
</feature>
<feature type="transmembrane region" description="Helical" evidence="7">
    <location>
        <begin position="59"/>
        <end position="79"/>
    </location>
</feature>
<dbReference type="RefSeq" id="WP_340234522.1">
    <property type="nucleotide sequence ID" value="NZ_JBBEWC010000002.1"/>
</dbReference>
<feature type="domain" description="Glycine transporter" evidence="8">
    <location>
        <begin position="7"/>
        <end position="80"/>
    </location>
</feature>
<evidence type="ECO:0000256" key="5">
    <source>
        <dbReference type="ARBA" id="ARBA00022989"/>
    </source>
</evidence>
<feature type="domain" description="Glycine transporter" evidence="8">
    <location>
        <begin position="92"/>
        <end position="166"/>
    </location>
</feature>
<reference evidence="10" key="1">
    <citation type="journal article" date="2019" name="Int. J. Syst. Evol. Microbiol.">
        <title>The Global Catalogue of Microorganisms (GCM) 10K type strain sequencing project: providing services to taxonomists for standard genome sequencing and annotation.</title>
        <authorList>
            <consortium name="The Broad Institute Genomics Platform"/>
            <consortium name="The Broad Institute Genome Sequencing Center for Infectious Disease"/>
            <person name="Wu L."/>
            <person name="Ma J."/>
        </authorList>
    </citation>
    <scope>NUCLEOTIDE SEQUENCE [LARGE SCALE GENOMIC DNA]</scope>
    <source>
        <strain evidence="10">KCTC 52344</strain>
    </source>
</reference>
<evidence type="ECO:0000313" key="10">
    <source>
        <dbReference type="Proteomes" id="UP001597510"/>
    </source>
</evidence>
<dbReference type="EMBL" id="JBHULC010000018">
    <property type="protein sequence ID" value="MFD2522330.1"/>
    <property type="molecule type" value="Genomic_DNA"/>
</dbReference>
<evidence type="ECO:0000259" key="8">
    <source>
        <dbReference type="Pfam" id="PF03458"/>
    </source>
</evidence>
<comment type="caution">
    <text evidence="9">The sequence shown here is derived from an EMBL/GenBank/DDBJ whole genome shotgun (WGS) entry which is preliminary data.</text>
</comment>
<evidence type="ECO:0000256" key="7">
    <source>
        <dbReference type="SAM" id="Phobius"/>
    </source>
</evidence>
<keyword evidence="6 7" id="KW-0472">Membrane</keyword>
<dbReference type="PANTHER" id="PTHR30506">
    <property type="entry name" value="INNER MEMBRANE PROTEIN"/>
    <property type="match status" value="1"/>
</dbReference>
<dbReference type="PANTHER" id="PTHR30506:SF3">
    <property type="entry name" value="UPF0126 INNER MEMBRANE PROTEIN YADS-RELATED"/>
    <property type="match status" value="1"/>
</dbReference>